<organism evidence="2">
    <name type="scientific">Timema bartmani</name>
    <dbReference type="NCBI Taxonomy" id="61472"/>
    <lineage>
        <taxon>Eukaryota</taxon>
        <taxon>Metazoa</taxon>
        <taxon>Ecdysozoa</taxon>
        <taxon>Arthropoda</taxon>
        <taxon>Hexapoda</taxon>
        <taxon>Insecta</taxon>
        <taxon>Pterygota</taxon>
        <taxon>Neoptera</taxon>
        <taxon>Polyneoptera</taxon>
        <taxon>Phasmatodea</taxon>
        <taxon>Timematodea</taxon>
        <taxon>Timematoidea</taxon>
        <taxon>Timematidae</taxon>
        <taxon>Timema</taxon>
    </lineage>
</organism>
<accession>A0A7R9EMH9</accession>
<name>A0A7R9EMH9_9NEOP</name>
<gene>
    <name evidence="2" type="ORF">TBIB3V08_LOCUS548</name>
</gene>
<feature type="region of interest" description="Disordered" evidence="1">
    <location>
        <begin position="1"/>
        <end position="35"/>
    </location>
</feature>
<sequence>MIGLLRQGSVASSGEQKPPPVHPTEIRTSISPSSAVELNTTSALANYTTEADYFSKNTSWAAKDSIVGHVRPLDCQLGATGLDHTPTHINV</sequence>
<dbReference type="EMBL" id="OD564348">
    <property type="protein sequence ID" value="CAD7437948.1"/>
    <property type="molecule type" value="Genomic_DNA"/>
</dbReference>
<reference evidence="2" key="1">
    <citation type="submission" date="2020-11" db="EMBL/GenBank/DDBJ databases">
        <authorList>
            <person name="Tran Van P."/>
        </authorList>
    </citation>
    <scope>NUCLEOTIDE SEQUENCE</scope>
</reference>
<dbReference type="AlphaFoldDB" id="A0A7R9EMH9"/>
<proteinExistence type="predicted"/>
<protein>
    <submittedName>
        <fullName evidence="2">Uncharacterized protein</fullName>
    </submittedName>
</protein>
<evidence type="ECO:0000256" key="1">
    <source>
        <dbReference type="SAM" id="MobiDB-lite"/>
    </source>
</evidence>
<evidence type="ECO:0000313" key="2">
    <source>
        <dbReference type="EMBL" id="CAD7437948.1"/>
    </source>
</evidence>
<feature type="compositionally biased region" description="Polar residues" evidence="1">
    <location>
        <begin position="26"/>
        <end position="35"/>
    </location>
</feature>